<dbReference type="SUPFAM" id="SSF158472">
    <property type="entry name" value="HAMP domain-like"/>
    <property type="match status" value="1"/>
</dbReference>
<gene>
    <name evidence="5" type="ORF">CS022_17620</name>
</gene>
<keyword evidence="2" id="KW-0472">Membrane</keyword>
<accession>A0A4Q0YMJ8</accession>
<dbReference type="InterPro" id="IPR043128">
    <property type="entry name" value="Rev_trsase/Diguanyl_cyclase"/>
</dbReference>
<feature type="transmembrane region" description="Helical" evidence="2">
    <location>
        <begin position="12"/>
        <end position="34"/>
    </location>
</feature>
<dbReference type="CDD" id="cd18774">
    <property type="entry name" value="PDC2_HK_sensor"/>
    <property type="match status" value="1"/>
</dbReference>
<dbReference type="RefSeq" id="WP_129123361.1">
    <property type="nucleotide sequence ID" value="NZ_PEIB01000026.1"/>
</dbReference>
<feature type="transmembrane region" description="Helical" evidence="2">
    <location>
        <begin position="344"/>
        <end position="364"/>
    </location>
</feature>
<proteinExistence type="predicted"/>
<evidence type="ECO:0000259" key="3">
    <source>
        <dbReference type="PROSITE" id="PS50885"/>
    </source>
</evidence>
<dbReference type="InterPro" id="IPR052163">
    <property type="entry name" value="DGC-Regulatory_Protein"/>
</dbReference>
<feature type="domain" description="GGDEF" evidence="4">
    <location>
        <begin position="457"/>
        <end position="587"/>
    </location>
</feature>
<evidence type="ECO:0000313" key="6">
    <source>
        <dbReference type="Proteomes" id="UP000290287"/>
    </source>
</evidence>
<dbReference type="PROSITE" id="PS50887">
    <property type="entry name" value="GGDEF"/>
    <property type="match status" value="1"/>
</dbReference>
<dbReference type="Proteomes" id="UP000290287">
    <property type="component" value="Unassembled WGS sequence"/>
</dbReference>
<dbReference type="Gene3D" id="3.30.450.20">
    <property type="entry name" value="PAS domain"/>
    <property type="match status" value="1"/>
</dbReference>
<dbReference type="SMART" id="SM00304">
    <property type="entry name" value="HAMP"/>
    <property type="match status" value="1"/>
</dbReference>
<dbReference type="GO" id="GO:0016020">
    <property type="term" value="C:membrane"/>
    <property type="evidence" value="ECO:0007669"/>
    <property type="project" value="InterPro"/>
</dbReference>
<dbReference type="SUPFAM" id="SSF55073">
    <property type="entry name" value="Nucleotide cyclase"/>
    <property type="match status" value="1"/>
</dbReference>
<dbReference type="Gene3D" id="1.10.8.500">
    <property type="entry name" value="HAMP domain in histidine kinase"/>
    <property type="match status" value="1"/>
</dbReference>
<dbReference type="Pfam" id="PF00990">
    <property type="entry name" value="GGDEF"/>
    <property type="match status" value="1"/>
</dbReference>
<comment type="cofactor">
    <cofactor evidence="1">
        <name>Mg(2+)</name>
        <dbReference type="ChEBI" id="CHEBI:18420"/>
    </cofactor>
</comment>
<reference evidence="5 6" key="1">
    <citation type="submission" date="2017-10" db="EMBL/GenBank/DDBJ databases">
        <title>Nyctiphanis sp. nov., isolated from the stomach of the euphausiid Nyctiphanes simplex (Hansen, 1911) in the Gulf of California.</title>
        <authorList>
            <person name="Gomez-Gil B."/>
            <person name="Aguilar-Mendez M."/>
            <person name="Lopez-Cortes A."/>
            <person name="Gomez-Gutierrez J."/>
            <person name="Roque A."/>
            <person name="Lang E."/>
            <person name="Gonzalez-Castillo A."/>
        </authorList>
    </citation>
    <scope>NUCLEOTIDE SEQUENCE [LARGE SCALE GENOMIC DNA]</scope>
    <source>
        <strain evidence="5 6">CAIM 600</strain>
    </source>
</reference>
<dbReference type="InterPro" id="IPR029787">
    <property type="entry name" value="Nucleotide_cyclase"/>
</dbReference>
<dbReference type="PROSITE" id="PS50885">
    <property type="entry name" value="HAMP"/>
    <property type="match status" value="1"/>
</dbReference>
<keyword evidence="2" id="KW-1133">Transmembrane helix</keyword>
<keyword evidence="2" id="KW-0812">Transmembrane</keyword>
<feature type="domain" description="HAMP" evidence="3">
    <location>
        <begin position="365"/>
        <end position="418"/>
    </location>
</feature>
<keyword evidence="6" id="KW-1185">Reference proteome</keyword>
<dbReference type="AlphaFoldDB" id="A0A4Q0YMJ8"/>
<dbReference type="Gene3D" id="3.30.70.270">
    <property type="match status" value="1"/>
</dbReference>
<organism evidence="5 6">
    <name type="scientific">Veronia nyctiphanis</name>
    <dbReference type="NCBI Taxonomy" id="1278244"/>
    <lineage>
        <taxon>Bacteria</taxon>
        <taxon>Pseudomonadati</taxon>
        <taxon>Pseudomonadota</taxon>
        <taxon>Gammaproteobacteria</taxon>
        <taxon>Vibrionales</taxon>
        <taxon>Vibrionaceae</taxon>
        <taxon>Veronia</taxon>
    </lineage>
</organism>
<dbReference type="EMBL" id="PEIB01000026">
    <property type="protein sequence ID" value="RXJ72092.1"/>
    <property type="molecule type" value="Genomic_DNA"/>
</dbReference>
<dbReference type="SMART" id="SM00267">
    <property type="entry name" value="GGDEF"/>
    <property type="match status" value="1"/>
</dbReference>
<dbReference type="GO" id="GO:0003824">
    <property type="term" value="F:catalytic activity"/>
    <property type="evidence" value="ECO:0007669"/>
    <property type="project" value="UniProtKB-ARBA"/>
</dbReference>
<dbReference type="OrthoDB" id="9770795at2"/>
<dbReference type="PANTHER" id="PTHR46663">
    <property type="entry name" value="DIGUANYLATE CYCLASE DGCT-RELATED"/>
    <property type="match status" value="1"/>
</dbReference>
<dbReference type="InterPro" id="IPR000160">
    <property type="entry name" value="GGDEF_dom"/>
</dbReference>
<sequence>MLENVKITKKFPFIIISFAITASFLIGLTAYYFAAQQLENAAISKLYSLLDSRKSALNAYFQMIEDDLRYQSQSITIRSSMIDFQSAWRGLPEPKKETLQTLYIDKNPFQSEQKSAYLDAGDDSLYTYIHTKYHPAFRHLSLTKKYYDAFLVDPFGNLLYSVRKEQDFATNLLKGQWKDTKLAELFRQINRNPVQGELRLTDFQPYLPSNNAPASFMGTAVFDALSNYIGVLIFQMPIEPMNDVMQVTAGMGETGEVFVVGRDLLMRSDSRFIEGRSILNTEVDTEAVNLALRGLSGTSVSEDYRGIVVFSAYAPFNFMGLDWVIIADTEKSEILAPLRKLGQILIAVGLVSCLVIFLIGYSLASDISNPIVAMTETMHRLARNELNININVSERQDEVGTMAKAMEVFKANAIERDKLQKKLSHMAHHDMLTGLPTRHLIMDRLKQITGEAERGNKMFAVMFADLDNFKSVNDSLGHHRGDEVIQATANILLESVREDDFVGRLGGDEFIVILKELDNVETAYRVADKLVKATARGLELMCHNLGVTLSLGVAIYPTDSRSAQDLIKMADKSMYVAKQNAKNQYFH</sequence>
<dbReference type="CDD" id="cd01949">
    <property type="entry name" value="GGDEF"/>
    <property type="match status" value="1"/>
</dbReference>
<comment type="caution">
    <text evidence="5">The sequence shown here is derived from an EMBL/GenBank/DDBJ whole genome shotgun (WGS) entry which is preliminary data.</text>
</comment>
<dbReference type="CDD" id="cd06225">
    <property type="entry name" value="HAMP"/>
    <property type="match status" value="1"/>
</dbReference>
<dbReference type="PANTHER" id="PTHR46663:SF3">
    <property type="entry name" value="SLL0267 PROTEIN"/>
    <property type="match status" value="1"/>
</dbReference>
<evidence type="ECO:0000256" key="1">
    <source>
        <dbReference type="ARBA" id="ARBA00001946"/>
    </source>
</evidence>
<dbReference type="Pfam" id="PF00672">
    <property type="entry name" value="HAMP"/>
    <property type="match status" value="1"/>
</dbReference>
<protein>
    <submittedName>
        <fullName evidence="5">GGDEF domain-containing protein</fullName>
    </submittedName>
</protein>
<dbReference type="InterPro" id="IPR003660">
    <property type="entry name" value="HAMP_dom"/>
</dbReference>
<dbReference type="FunFam" id="3.30.70.270:FF:000001">
    <property type="entry name" value="Diguanylate cyclase domain protein"/>
    <property type="match status" value="1"/>
</dbReference>
<evidence type="ECO:0000259" key="4">
    <source>
        <dbReference type="PROSITE" id="PS50887"/>
    </source>
</evidence>
<dbReference type="NCBIfam" id="TIGR00254">
    <property type="entry name" value="GGDEF"/>
    <property type="match status" value="1"/>
</dbReference>
<evidence type="ECO:0000313" key="5">
    <source>
        <dbReference type="EMBL" id="RXJ72092.1"/>
    </source>
</evidence>
<name>A0A4Q0YMJ8_9GAMM</name>
<dbReference type="GO" id="GO:0007165">
    <property type="term" value="P:signal transduction"/>
    <property type="evidence" value="ECO:0007669"/>
    <property type="project" value="InterPro"/>
</dbReference>
<evidence type="ECO:0000256" key="2">
    <source>
        <dbReference type="SAM" id="Phobius"/>
    </source>
</evidence>